<evidence type="ECO:0000256" key="1">
    <source>
        <dbReference type="SAM" id="MobiDB-lite"/>
    </source>
</evidence>
<reference evidence="2" key="1">
    <citation type="submission" date="2016-07" db="EMBL/GenBank/DDBJ databases">
        <title>De novo transcriptome assembly of four accessions of the metal hyperaccumulator plant Noccaea caerulescens.</title>
        <authorList>
            <person name="Blande D."/>
            <person name="Halimaa P."/>
            <person name="Tervahauta A.I."/>
            <person name="Aarts M.G."/>
            <person name="Karenlampi S.O."/>
        </authorList>
    </citation>
    <scope>NUCLEOTIDE SEQUENCE</scope>
</reference>
<dbReference type="AlphaFoldDB" id="A0A1J3JU44"/>
<protein>
    <submittedName>
        <fullName evidence="2">Glutathione S-transferase T3</fullName>
    </submittedName>
</protein>
<evidence type="ECO:0000313" key="2">
    <source>
        <dbReference type="EMBL" id="JAU95949.1"/>
    </source>
</evidence>
<gene>
    <name evidence="2" type="ORF">MP_TR22290_c0_g1_i1_g.64135</name>
</gene>
<sequence length="177" mass="20120">MKGSRSFADASSWLDVKLQAASHDVFEMAYKLYYQDQKSNFTLEHAWRMLRNDQKWCSLSREKGKAHSKRTHPDASVAGSPMEEEVEERPVGVKAAKAAKLKGNKKVTRTSEDREAAMKNLQSVAALREKDYALREKEFAKKDILANKKLLANLLGKTEPLDEIEIDLKNKLISQIL</sequence>
<dbReference type="EMBL" id="GEVM01009989">
    <property type="protein sequence ID" value="JAU95949.1"/>
    <property type="molecule type" value="Transcribed_RNA"/>
</dbReference>
<name>A0A1J3JU44_NOCCA</name>
<dbReference type="PANTHER" id="PTHR45023:SF4">
    <property type="entry name" value="GLYCINE-RICH PROTEIN-RELATED"/>
    <property type="match status" value="1"/>
</dbReference>
<keyword evidence="2" id="KW-0808">Transferase</keyword>
<organism evidence="2">
    <name type="scientific">Noccaea caerulescens</name>
    <name type="common">Alpine penny-cress</name>
    <name type="synonym">Thlaspi caerulescens</name>
    <dbReference type="NCBI Taxonomy" id="107243"/>
    <lineage>
        <taxon>Eukaryota</taxon>
        <taxon>Viridiplantae</taxon>
        <taxon>Streptophyta</taxon>
        <taxon>Embryophyta</taxon>
        <taxon>Tracheophyta</taxon>
        <taxon>Spermatophyta</taxon>
        <taxon>Magnoliopsida</taxon>
        <taxon>eudicotyledons</taxon>
        <taxon>Gunneridae</taxon>
        <taxon>Pentapetalae</taxon>
        <taxon>rosids</taxon>
        <taxon>malvids</taxon>
        <taxon>Brassicales</taxon>
        <taxon>Brassicaceae</taxon>
        <taxon>Coluteocarpeae</taxon>
        <taxon>Noccaea</taxon>
    </lineage>
</organism>
<dbReference type="GO" id="GO:0016740">
    <property type="term" value="F:transferase activity"/>
    <property type="evidence" value="ECO:0007669"/>
    <property type="project" value="UniProtKB-KW"/>
</dbReference>
<dbReference type="PANTHER" id="PTHR45023">
    <property type="match status" value="1"/>
</dbReference>
<accession>A0A1J3JU44</accession>
<feature type="region of interest" description="Disordered" evidence="1">
    <location>
        <begin position="61"/>
        <end position="99"/>
    </location>
</feature>
<proteinExistence type="predicted"/>